<gene>
    <name evidence="1" type="ORF">BN890_8770</name>
</gene>
<name>W6P0W0_9BACE</name>
<accession>W6P0W0</accession>
<dbReference type="Proteomes" id="UP000019380">
    <property type="component" value="Unassembled WGS sequence"/>
</dbReference>
<dbReference type="AlphaFoldDB" id="W6P0W0"/>
<organism evidence="1 2">
    <name type="scientific">Bacteroides xylanisolvens SD CC 1b</name>
    <dbReference type="NCBI Taxonomy" id="702447"/>
    <lineage>
        <taxon>Bacteria</taxon>
        <taxon>Pseudomonadati</taxon>
        <taxon>Bacteroidota</taxon>
        <taxon>Bacteroidia</taxon>
        <taxon>Bacteroidales</taxon>
        <taxon>Bacteroidaceae</taxon>
        <taxon>Bacteroides</taxon>
    </lineage>
</organism>
<comment type="caution">
    <text evidence="1">The sequence shown here is derived from an EMBL/GenBank/DDBJ whole genome shotgun (WGS) entry which is preliminary data.</text>
</comment>
<protein>
    <submittedName>
        <fullName evidence="1">Uncharacterized protein</fullName>
    </submittedName>
</protein>
<proteinExistence type="predicted"/>
<evidence type="ECO:0000313" key="2">
    <source>
        <dbReference type="Proteomes" id="UP000019380"/>
    </source>
</evidence>
<sequence>MPYSASCQSFCQSISDKESFIYFGTLFAMTLAFRLKDGG</sequence>
<reference evidence="1 2" key="1">
    <citation type="submission" date="2013-12" db="EMBL/GenBank/DDBJ databases">
        <title>Improved hybrid genome assemblies of Bacteroides xylanisolvens SD CC 1b and Bacteroides xylanisolvens SD CC 2a using Illumina and 454 Sequencing.</title>
        <authorList>
            <person name="Ramaraj T."/>
            <person name="Sundararajan A."/>
            <person name="Mudge J."/>
            <person name="Schilkey F.D."/>
            <person name="Delvecchio V."/>
            <person name="Donlon M."/>
            <person name="Ziemer C."/>
        </authorList>
    </citation>
    <scope>NUCLEOTIDE SEQUENCE [LARGE SCALE GENOMIC DNA]</scope>
</reference>
<evidence type="ECO:0000313" key="1">
    <source>
        <dbReference type="EMBL" id="CDM03324.1"/>
    </source>
</evidence>
<dbReference type="EMBL" id="CBXG010000014">
    <property type="protein sequence ID" value="CDM03324.1"/>
    <property type="molecule type" value="Genomic_DNA"/>
</dbReference>